<feature type="domain" description="OTU" evidence="2">
    <location>
        <begin position="476"/>
        <end position="613"/>
    </location>
</feature>
<dbReference type="InterPro" id="IPR003323">
    <property type="entry name" value="OTU_dom"/>
</dbReference>
<dbReference type="PANTHER" id="PTHR47163">
    <property type="entry name" value="DDE_TNP_IS1595 DOMAIN-CONTAINING PROTEIN"/>
    <property type="match status" value="1"/>
</dbReference>
<protein>
    <submittedName>
        <fullName evidence="3">Transposase</fullName>
    </submittedName>
</protein>
<proteinExistence type="predicted"/>
<evidence type="ECO:0000256" key="1">
    <source>
        <dbReference type="SAM" id="MobiDB-lite"/>
    </source>
</evidence>
<dbReference type="Proteomes" id="UP001281761">
    <property type="component" value="Unassembled WGS sequence"/>
</dbReference>
<reference evidence="3 4" key="1">
    <citation type="journal article" date="2022" name="bioRxiv">
        <title>Genomics of Preaxostyla Flagellates Illuminates Evolutionary Transitions and the Path Towards Mitochondrial Loss.</title>
        <authorList>
            <person name="Novak L.V.F."/>
            <person name="Treitli S.C."/>
            <person name="Pyrih J."/>
            <person name="Halakuc P."/>
            <person name="Pipaliya S.V."/>
            <person name="Vacek V."/>
            <person name="Brzon O."/>
            <person name="Soukal P."/>
            <person name="Eme L."/>
            <person name="Dacks J.B."/>
            <person name="Karnkowska A."/>
            <person name="Elias M."/>
            <person name="Hampl V."/>
        </authorList>
    </citation>
    <scope>NUCLEOTIDE SEQUENCE [LARGE SCALE GENOMIC DNA]</scope>
    <source>
        <strain evidence="3">NAU3</strain>
        <tissue evidence="3">Gut</tissue>
    </source>
</reference>
<feature type="region of interest" description="Disordered" evidence="1">
    <location>
        <begin position="345"/>
        <end position="439"/>
    </location>
</feature>
<accession>A0ABQ9YCU5</accession>
<dbReference type="SUPFAM" id="SSF54001">
    <property type="entry name" value="Cysteine proteinases"/>
    <property type="match status" value="1"/>
</dbReference>
<dbReference type="InterPro" id="IPR024445">
    <property type="entry name" value="Tnp_ISXO2-like"/>
</dbReference>
<evidence type="ECO:0000259" key="2">
    <source>
        <dbReference type="PROSITE" id="PS50802"/>
    </source>
</evidence>
<dbReference type="EMBL" id="JARBJD010000015">
    <property type="protein sequence ID" value="KAK2961559.1"/>
    <property type="molecule type" value="Genomic_DNA"/>
</dbReference>
<dbReference type="SMART" id="SM01126">
    <property type="entry name" value="DDE_Tnp_IS1595"/>
    <property type="match status" value="1"/>
</dbReference>
<dbReference type="PROSITE" id="PS50802">
    <property type="entry name" value="OTU"/>
    <property type="match status" value="1"/>
</dbReference>
<keyword evidence="4" id="KW-1185">Reference proteome</keyword>
<dbReference type="PANTHER" id="PTHR47163:SF2">
    <property type="entry name" value="SI:DKEY-17M8.2"/>
    <property type="match status" value="1"/>
</dbReference>
<evidence type="ECO:0000313" key="4">
    <source>
        <dbReference type="Proteomes" id="UP001281761"/>
    </source>
</evidence>
<feature type="compositionally biased region" description="Basic and acidic residues" evidence="1">
    <location>
        <begin position="389"/>
        <end position="400"/>
    </location>
</feature>
<feature type="compositionally biased region" description="Polar residues" evidence="1">
    <location>
        <begin position="426"/>
        <end position="439"/>
    </location>
</feature>
<dbReference type="CDD" id="cd22744">
    <property type="entry name" value="OTU"/>
    <property type="match status" value="1"/>
</dbReference>
<name>A0ABQ9YCU5_9EUKA</name>
<dbReference type="InterPro" id="IPR038765">
    <property type="entry name" value="Papain-like_cys_pep_sf"/>
</dbReference>
<dbReference type="InterPro" id="IPR053164">
    <property type="entry name" value="IS1016-like_transposase"/>
</dbReference>
<dbReference type="Pfam" id="PF12762">
    <property type="entry name" value="DDE_Tnp_IS1595"/>
    <property type="match status" value="1"/>
</dbReference>
<dbReference type="Gene3D" id="3.90.70.80">
    <property type="match status" value="1"/>
</dbReference>
<gene>
    <name evidence="3" type="ORF">BLNAU_3357</name>
</gene>
<comment type="caution">
    <text evidence="3">The sequence shown here is derived from an EMBL/GenBank/DDBJ whole genome shotgun (WGS) entry which is preliminary data.</text>
</comment>
<feature type="compositionally biased region" description="Basic and acidic residues" evidence="1">
    <location>
        <begin position="345"/>
        <end position="367"/>
    </location>
</feature>
<sequence length="613" mass="70429">MNSHELEMETNTPEKALHFAIEVGLLPKSVICPSCGKTITNHTSPNATTTTRRFECANGHPRVAIAMFDQTILKGSKLQLAQIIKILHCFWLGNSIKVTQAETKCSKATVSEWYKKARTVCLLHSINNTVKIGGPGIVVEVDEMLMIKSKSFRGKEYTGYWMIGGVVKNQPDQFFFEMVDSRTQSSTRDVIMRHIEPGSIIHTDGWSGYDWIGTDKSQTFTRQKVIHKQNEWVGPDGATTNHIEAKWRMVRHSIPEFGTPRWYHPHHIAEHEYKRSNVSFRDFLHECGKVTGEMMDIMARQLEAEKEETAKMLAINAEARALNAEKFQQQRENSEQYHKRRMKVIEGQRNKAEKKLTSAKCQKEKRDAKKKQNGKDSNELIQESDFDEPVEKRKRTESTRERRKTHNPDFIYEKSEKKTRQKRTTSNHPILTSLGQNGETELAFPRLEDPPIPTDKNTRTTIDSDFHILKERFPDNQIWDVQRDGNCWIWAILVQLVKNGGSEFSPQSRDDYLACMLQIRGRTAETLIEHKGQFEDSLADLGGETEWDDFVERTRTSGKDGGQIELEALAMTLDLTITVENARNRQRIIIGNGEIDVHVGYLGWMHYVAILEN</sequence>
<evidence type="ECO:0000313" key="3">
    <source>
        <dbReference type="EMBL" id="KAK2961559.1"/>
    </source>
</evidence>
<dbReference type="Pfam" id="PF02338">
    <property type="entry name" value="OTU"/>
    <property type="match status" value="1"/>
</dbReference>
<organism evidence="3 4">
    <name type="scientific">Blattamonas nauphoetae</name>
    <dbReference type="NCBI Taxonomy" id="2049346"/>
    <lineage>
        <taxon>Eukaryota</taxon>
        <taxon>Metamonada</taxon>
        <taxon>Preaxostyla</taxon>
        <taxon>Oxymonadida</taxon>
        <taxon>Blattamonas</taxon>
    </lineage>
</organism>